<feature type="signal peptide" evidence="1">
    <location>
        <begin position="1"/>
        <end position="30"/>
    </location>
</feature>
<protein>
    <submittedName>
        <fullName evidence="2">Uncharacterized protein</fullName>
    </submittedName>
</protein>
<keyword evidence="1" id="KW-0732">Signal</keyword>
<accession>A0A285BZX0</accession>
<reference evidence="2 3" key="1">
    <citation type="submission" date="2017-08" db="EMBL/GenBank/DDBJ databases">
        <authorList>
            <person name="de Groot N.N."/>
        </authorList>
    </citation>
    <scope>NUCLEOTIDE SEQUENCE [LARGE SCALE GENOMIC DNA]</scope>
    <source>
        <strain evidence="2 3">Nm15</strain>
    </source>
</reference>
<name>A0A285BZX0_9PROT</name>
<organism evidence="2 3">
    <name type="scientific">Nitrosomonas ureae</name>
    <dbReference type="NCBI Taxonomy" id="44577"/>
    <lineage>
        <taxon>Bacteria</taxon>
        <taxon>Pseudomonadati</taxon>
        <taxon>Pseudomonadota</taxon>
        <taxon>Betaproteobacteria</taxon>
        <taxon>Nitrosomonadales</taxon>
        <taxon>Nitrosomonadaceae</taxon>
        <taxon>Nitrosomonas</taxon>
    </lineage>
</organism>
<evidence type="ECO:0000313" key="3">
    <source>
        <dbReference type="Proteomes" id="UP000242498"/>
    </source>
</evidence>
<dbReference type="Proteomes" id="UP000242498">
    <property type="component" value="Chromosome I"/>
</dbReference>
<sequence length="130" mass="13822">MKLSMRKISTTLATLLAVFVISLPVVDANAADIRVTCETKANRSKVSVDGSNLVPGNYIAKIISGSHTKKSTPKHTVGDEVEFDFDSDPGNVAAGATRIGRNFIQGQVTGQLINEQGFTVAQATRACRSK</sequence>
<proteinExistence type="predicted"/>
<feature type="chain" id="PRO_5013261587" evidence="1">
    <location>
        <begin position="31"/>
        <end position="130"/>
    </location>
</feature>
<dbReference type="AlphaFoldDB" id="A0A285BZX0"/>
<gene>
    <name evidence="2" type="ORF">SAMN06296273_2289</name>
</gene>
<dbReference type="EMBL" id="LT907782">
    <property type="protein sequence ID" value="SNX60822.1"/>
    <property type="molecule type" value="Genomic_DNA"/>
</dbReference>
<evidence type="ECO:0000313" key="2">
    <source>
        <dbReference type="EMBL" id="SNX60822.1"/>
    </source>
</evidence>
<evidence type="ECO:0000256" key="1">
    <source>
        <dbReference type="SAM" id="SignalP"/>
    </source>
</evidence>